<dbReference type="AlphaFoldDB" id="A0A7I7YQY3"/>
<dbReference type="Proteomes" id="UP000467105">
    <property type="component" value="Chromosome"/>
</dbReference>
<sequence length="88" mass="9835">MQRAREHLRQAARRAVAAQLAAADELERFADLHDAAARAHEVAGADFVDDLLLIAHVHVAEMHRSAARAKRALARECRDQAQQCSWEL</sequence>
<keyword evidence="2" id="KW-1185">Reference proteome</keyword>
<dbReference type="EMBL" id="AP022614">
    <property type="protein sequence ID" value="BBZ43564.1"/>
    <property type="molecule type" value="Genomic_DNA"/>
</dbReference>
<evidence type="ECO:0000313" key="2">
    <source>
        <dbReference type="Proteomes" id="UP000467105"/>
    </source>
</evidence>
<proteinExistence type="predicted"/>
<name>A0A7I7YQY3_9MYCO</name>
<protein>
    <submittedName>
        <fullName evidence="1">Uncharacterized protein</fullName>
    </submittedName>
</protein>
<accession>A0A7I7YQY3</accession>
<evidence type="ECO:0000313" key="1">
    <source>
        <dbReference type="EMBL" id="BBZ43564.1"/>
    </source>
</evidence>
<gene>
    <name evidence="1" type="ORF">MPRM_08450</name>
</gene>
<reference evidence="1 2" key="1">
    <citation type="journal article" date="2019" name="Emerg. Microbes Infect.">
        <title>Comprehensive subspecies identification of 175 nontuberculous mycobacteria species based on 7547 genomic profiles.</title>
        <authorList>
            <person name="Matsumoto Y."/>
            <person name="Kinjo T."/>
            <person name="Motooka D."/>
            <person name="Nabeya D."/>
            <person name="Jung N."/>
            <person name="Uechi K."/>
            <person name="Horii T."/>
            <person name="Iida T."/>
            <person name="Fujita J."/>
            <person name="Nakamura S."/>
        </authorList>
    </citation>
    <scope>NUCLEOTIDE SEQUENCE [LARGE SCALE GENOMIC DNA]</scope>
    <source>
        <strain evidence="1 2">JCM 14742</strain>
    </source>
</reference>
<organism evidence="1 2">
    <name type="scientific">Mycobacterium parmense</name>
    <dbReference type="NCBI Taxonomy" id="185642"/>
    <lineage>
        <taxon>Bacteria</taxon>
        <taxon>Bacillati</taxon>
        <taxon>Actinomycetota</taxon>
        <taxon>Actinomycetes</taxon>
        <taxon>Mycobacteriales</taxon>
        <taxon>Mycobacteriaceae</taxon>
        <taxon>Mycobacterium</taxon>
        <taxon>Mycobacterium simiae complex</taxon>
    </lineage>
</organism>